<feature type="chain" id="PRO_5038007337" evidence="2">
    <location>
        <begin position="25"/>
        <end position="190"/>
    </location>
</feature>
<proteinExistence type="predicted"/>
<evidence type="ECO:0000256" key="2">
    <source>
        <dbReference type="SAM" id="SignalP"/>
    </source>
</evidence>
<gene>
    <name evidence="3" type="ORF">I6J18_10935</name>
</gene>
<protein>
    <submittedName>
        <fullName evidence="3">Uncharacterized protein</fullName>
    </submittedName>
</protein>
<organism evidence="3 4">
    <name type="scientific">Peribacillus psychrosaccharolyticus</name>
    <name type="common">Bacillus psychrosaccharolyticus</name>
    <dbReference type="NCBI Taxonomy" id="1407"/>
    <lineage>
        <taxon>Bacteria</taxon>
        <taxon>Bacillati</taxon>
        <taxon>Bacillota</taxon>
        <taxon>Bacilli</taxon>
        <taxon>Bacillales</taxon>
        <taxon>Bacillaceae</taxon>
        <taxon>Peribacillus</taxon>
    </lineage>
</organism>
<feature type="signal peptide" evidence="2">
    <location>
        <begin position="1"/>
        <end position="24"/>
    </location>
</feature>
<keyword evidence="4" id="KW-1185">Reference proteome</keyword>
<keyword evidence="2" id="KW-0732">Signal</keyword>
<dbReference type="Proteomes" id="UP000595254">
    <property type="component" value="Chromosome"/>
</dbReference>
<name>A0A974NR35_PERPY</name>
<accession>A0A974NR35</accession>
<dbReference type="AlphaFoldDB" id="A0A974NR35"/>
<dbReference type="EMBL" id="CP068053">
    <property type="protein sequence ID" value="QQT02294.1"/>
    <property type="molecule type" value="Genomic_DNA"/>
</dbReference>
<reference evidence="3 4" key="1">
    <citation type="submission" date="2021-01" db="EMBL/GenBank/DDBJ databases">
        <title>FDA dAtabase for Regulatory Grade micrObial Sequences (FDA-ARGOS): Supporting development and validation of Infectious Disease Dx tests.</title>
        <authorList>
            <person name="Nelson B."/>
            <person name="Plummer A."/>
            <person name="Tallon L."/>
            <person name="Sadzewicz L."/>
            <person name="Zhao X."/>
            <person name="Boylan J."/>
            <person name="Ott S."/>
            <person name="Bowen H."/>
            <person name="Vavikolanu K."/>
            <person name="Mehta A."/>
            <person name="Aluvathingal J."/>
            <person name="Nadendla S."/>
            <person name="Myers T."/>
            <person name="Yan Y."/>
            <person name="Sichtig H."/>
        </authorList>
    </citation>
    <scope>NUCLEOTIDE SEQUENCE [LARGE SCALE GENOMIC DNA]</scope>
    <source>
        <strain evidence="3 4">FDAARGOS_1161</strain>
    </source>
</reference>
<dbReference type="KEGG" id="ppsr:I6J18_10935"/>
<sequence length="190" mass="21068">MFKKSVAILFALFLSFSFGSGALAAENGDTQKALDLIDQANVLIDGEIDKTVVEADTLLNAYINDISKEKGTAKLGSLYSEQMKYEEKLRAAEDESKKTELNQKLDSISSEIALVVEKLSKESTYFSERTAQYQSELDTLINVLDILTRQMTADTIAQAAELGVTAECSWKYVKIGHKWVWIDPIQVVGT</sequence>
<dbReference type="RefSeq" id="WP_040373963.1">
    <property type="nucleotide sequence ID" value="NZ_CP068053.1"/>
</dbReference>
<evidence type="ECO:0000313" key="4">
    <source>
        <dbReference type="Proteomes" id="UP000595254"/>
    </source>
</evidence>
<keyword evidence="1" id="KW-0175">Coiled coil</keyword>
<evidence type="ECO:0000313" key="3">
    <source>
        <dbReference type="EMBL" id="QQT02294.1"/>
    </source>
</evidence>
<feature type="coiled-coil region" evidence="1">
    <location>
        <begin position="75"/>
        <end position="111"/>
    </location>
</feature>
<evidence type="ECO:0000256" key="1">
    <source>
        <dbReference type="SAM" id="Coils"/>
    </source>
</evidence>